<keyword evidence="1" id="KW-0732">Signal</keyword>
<protein>
    <submittedName>
        <fullName evidence="2">Uncharacterized protein</fullName>
    </submittedName>
</protein>
<dbReference type="EMBL" id="RSCL01000040">
    <property type="protein sequence ID" value="RUS95608.1"/>
    <property type="molecule type" value="Genomic_DNA"/>
</dbReference>
<comment type="caution">
    <text evidence="2">The sequence shown here is derived from an EMBL/GenBank/DDBJ whole genome shotgun (WGS) entry which is preliminary data.</text>
</comment>
<evidence type="ECO:0000256" key="1">
    <source>
        <dbReference type="SAM" id="SignalP"/>
    </source>
</evidence>
<keyword evidence="3" id="KW-1185">Reference proteome</keyword>
<dbReference type="Proteomes" id="UP000271624">
    <property type="component" value="Unassembled WGS sequence"/>
</dbReference>
<name>A0A433UP41_9CYAN</name>
<dbReference type="RefSeq" id="WP_127086932.1">
    <property type="nucleotide sequence ID" value="NZ_RSCL01000040.1"/>
</dbReference>
<feature type="chain" id="PRO_5030092461" evidence="1">
    <location>
        <begin position="26"/>
        <end position="113"/>
    </location>
</feature>
<proteinExistence type="predicted"/>
<reference evidence="2" key="2">
    <citation type="journal article" date="2019" name="Genome Biol. Evol.">
        <title>Day and night: Metabolic profiles and evolutionary relationships of six axenic non-marine cyanobacteria.</title>
        <authorList>
            <person name="Will S.E."/>
            <person name="Henke P."/>
            <person name="Boedeker C."/>
            <person name="Huang S."/>
            <person name="Brinkmann H."/>
            <person name="Rohde M."/>
            <person name="Jarek M."/>
            <person name="Friedl T."/>
            <person name="Seufert S."/>
            <person name="Schumacher M."/>
            <person name="Overmann J."/>
            <person name="Neumann-Schaal M."/>
            <person name="Petersen J."/>
        </authorList>
    </citation>
    <scope>NUCLEOTIDE SEQUENCE [LARGE SCALE GENOMIC DNA]</scope>
    <source>
        <strain evidence="2">PCC 7102</strain>
    </source>
</reference>
<sequence length="113" mass="12739">MLNKLLQTALILPFTVAAFVPPTYAQYTGGNTTLIKPTRIRAPKFATQPSTKQNPNCECPYDRAYKGSICGKRSAYVRPGENEPACYVGEKTARELWWNNPNNQFVDKNRLGR</sequence>
<reference evidence="2" key="1">
    <citation type="submission" date="2018-12" db="EMBL/GenBank/DDBJ databases">
        <authorList>
            <person name="Will S."/>
            <person name="Neumann-Schaal M."/>
            <person name="Henke P."/>
        </authorList>
    </citation>
    <scope>NUCLEOTIDE SEQUENCE</scope>
    <source>
        <strain evidence="2">PCC 7102</strain>
    </source>
</reference>
<gene>
    <name evidence="2" type="ORF">DSM106972_089640</name>
</gene>
<feature type="signal peptide" evidence="1">
    <location>
        <begin position="1"/>
        <end position="25"/>
    </location>
</feature>
<evidence type="ECO:0000313" key="2">
    <source>
        <dbReference type="EMBL" id="RUS95608.1"/>
    </source>
</evidence>
<dbReference type="OrthoDB" id="7433551at2"/>
<dbReference type="AlphaFoldDB" id="A0A433UP41"/>
<evidence type="ECO:0000313" key="3">
    <source>
        <dbReference type="Proteomes" id="UP000271624"/>
    </source>
</evidence>
<organism evidence="2 3">
    <name type="scientific">Dulcicalothrix desertica PCC 7102</name>
    <dbReference type="NCBI Taxonomy" id="232991"/>
    <lineage>
        <taxon>Bacteria</taxon>
        <taxon>Bacillati</taxon>
        <taxon>Cyanobacteriota</taxon>
        <taxon>Cyanophyceae</taxon>
        <taxon>Nostocales</taxon>
        <taxon>Calotrichaceae</taxon>
        <taxon>Dulcicalothrix</taxon>
    </lineage>
</organism>
<accession>A0A433UP41</accession>